<reference evidence="1 2" key="2">
    <citation type="submission" date="2024-10" db="EMBL/GenBank/DDBJ databases">
        <authorList>
            <person name="Ryan C."/>
        </authorList>
    </citation>
    <scope>NUCLEOTIDE SEQUENCE [LARGE SCALE GENOMIC DNA]</scope>
</reference>
<keyword evidence="2" id="KW-1185">Reference proteome</keyword>
<reference evidence="2" key="1">
    <citation type="submission" date="2024-06" db="EMBL/GenBank/DDBJ databases">
        <authorList>
            <person name="Ryan C."/>
        </authorList>
    </citation>
    <scope>NUCLEOTIDE SEQUENCE [LARGE SCALE GENOMIC DNA]</scope>
</reference>
<evidence type="ECO:0000313" key="1">
    <source>
        <dbReference type="EMBL" id="CAL4921805.1"/>
    </source>
</evidence>
<dbReference type="EMBL" id="OZ075124">
    <property type="protein sequence ID" value="CAL4921805.1"/>
    <property type="molecule type" value="Genomic_DNA"/>
</dbReference>
<dbReference type="InterPro" id="IPR012871">
    <property type="entry name" value="DUF1668_ORYSA"/>
</dbReference>
<dbReference type="AlphaFoldDB" id="A0ABC8X8Z8"/>
<evidence type="ECO:0000313" key="2">
    <source>
        <dbReference type="Proteomes" id="UP001497457"/>
    </source>
</evidence>
<proteinExistence type="predicted"/>
<dbReference type="Pfam" id="PF07893">
    <property type="entry name" value="DUF1668"/>
    <property type="match status" value="1"/>
</dbReference>
<sequence length="404" mass="45144">MMNRRFLNLVSEAYSTGVLSLRRIKLADHLFYPSTTAAESAMARSEAAIKANEKRQAGYKHGFRSLRARATSLGALPAARINFQPSGPVMGGDISLEFVTLLGDESKILCGDSTGGTSLYDADSHSIMTMHGLRASKGQDAISMSITRAANGYARQYDSLFVMNRTPDSDIAEYLLEELRYGSEDLFSDYPLIHRWKSLPPPPFIYRPAYEIPGDIGAYTVVGSTIYVSSVVPGIGTYSFDTLEWAWRHAGKWELPFYGKAEYVPELNLWFGLSASRPFHLCAADLSTLDFQRPPTVQHTWVDLDLPKNWEPFQLDFINLGSGRFCTVKTFLGTRPPLEVGFSDNEDDDNESIDLTDVIDWEFAVLTGIEVVPSCDGESPESVRMIKHKSRFYICADHSIKWVL</sequence>
<accession>A0ABC8X8Z8</accession>
<organism evidence="1 2">
    <name type="scientific">Urochloa decumbens</name>
    <dbReference type="NCBI Taxonomy" id="240449"/>
    <lineage>
        <taxon>Eukaryota</taxon>
        <taxon>Viridiplantae</taxon>
        <taxon>Streptophyta</taxon>
        <taxon>Embryophyta</taxon>
        <taxon>Tracheophyta</taxon>
        <taxon>Spermatophyta</taxon>
        <taxon>Magnoliopsida</taxon>
        <taxon>Liliopsida</taxon>
        <taxon>Poales</taxon>
        <taxon>Poaceae</taxon>
        <taxon>PACMAD clade</taxon>
        <taxon>Panicoideae</taxon>
        <taxon>Panicodae</taxon>
        <taxon>Paniceae</taxon>
        <taxon>Melinidinae</taxon>
        <taxon>Urochloa</taxon>
    </lineage>
</organism>
<dbReference type="PANTHER" id="PTHR33085">
    <property type="entry name" value="OS12G0113100 PROTEIN-RELATED"/>
    <property type="match status" value="1"/>
</dbReference>
<gene>
    <name evidence="1" type="ORF">URODEC1_LOCUS21290</name>
</gene>
<protein>
    <submittedName>
        <fullName evidence="1">Uncharacterized protein</fullName>
    </submittedName>
</protein>
<dbReference type="Proteomes" id="UP001497457">
    <property type="component" value="Chromosome 14rd"/>
</dbReference>
<name>A0ABC8X8Z8_9POAL</name>